<dbReference type="PANTHER" id="PTHR42929:SF5">
    <property type="entry name" value="ABC TRANSPORTER PERMEASE PROTEIN"/>
    <property type="match status" value="1"/>
</dbReference>
<name>A0ABY5MV15_9HYPH</name>
<geneLocation type="plasmid" evidence="10 11">
    <name>p1536_1</name>
</geneLocation>
<evidence type="ECO:0000256" key="8">
    <source>
        <dbReference type="RuleBase" id="RU363032"/>
    </source>
</evidence>
<keyword evidence="11" id="KW-1185">Reference proteome</keyword>
<evidence type="ECO:0000259" key="9">
    <source>
        <dbReference type="PROSITE" id="PS50928"/>
    </source>
</evidence>
<feature type="transmembrane region" description="Helical" evidence="8">
    <location>
        <begin position="144"/>
        <end position="171"/>
    </location>
</feature>
<evidence type="ECO:0000256" key="6">
    <source>
        <dbReference type="ARBA" id="ARBA00022989"/>
    </source>
</evidence>
<comment type="similarity">
    <text evidence="2">Belongs to the binding-protein-dependent transport system permease family. CysTW subfamily.</text>
</comment>
<dbReference type="EMBL" id="CP030942">
    <property type="protein sequence ID" value="UUP19676.1"/>
    <property type="molecule type" value="Genomic_DNA"/>
</dbReference>
<keyword evidence="3 8" id="KW-0813">Transport</keyword>
<gene>
    <name evidence="10" type="primary">potB_3</name>
    <name evidence="10" type="ORF">NTH_04188</name>
</gene>
<proteinExistence type="inferred from homology"/>
<evidence type="ECO:0000313" key="11">
    <source>
        <dbReference type="Proteomes" id="UP001342418"/>
    </source>
</evidence>
<reference evidence="10 11" key="1">
    <citation type="submission" date="2018-07" db="EMBL/GenBank/DDBJ databases">
        <title>Genome sequence of Nitratireductor thuwali#1536.</title>
        <authorList>
            <person name="Michoud G."/>
            <person name="Merlino G."/>
            <person name="Sefrji F.O."/>
            <person name="Daffonchio D."/>
        </authorList>
    </citation>
    <scope>NUCLEOTIDE SEQUENCE [LARGE SCALE GENOMIC DNA]</scope>
    <source>
        <strain evidence="10 11">Nit1536</strain>
        <plasmid evidence="10 11">p1536_1</plasmid>
    </source>
</reference>
<organism evidence="10 11">
    <name type="scientific">Nitratireductor thuwali</name>
    <dbReference type="NCBI Taxonomy" id="2267699"/>
    <lineage>
        <taxon>Bacteria</taxon>
        <taxon>Pseudomonadati</taxon>
        <taxon>Pseudomonadota</taxon>
        <taxon>Alphaproteobacteria</taxon>
        <taxon>Hyphomicrobiales</taxon>
        <taxon>Phyllobacteriaceae</taxon>
        <taxon>Nitratireductor</taxon>
    </lineage>
</organism>
<evidence type="ECO:0000313" key="10">
    <source>
        <dbReference type="EMBL" id="UUP19676.1"/>
    </source>
</evidence>
<evidence type="ECO:0000256" key="5">
    <source>
        <dbReference type="ARBA" id="ARBA00022692"/>
    </source>
</evidence>
<dbReference type="RefSeq" id="WP_338532135.1">
    <property type="nucleotide sequence ID" value="NZ_CP030942.1"/>
</dbReference>
<dbReference type="PROSITE" id="PS50928">
    <property type="entry name" value="ABC_TM1"/>
    <property type="match status" value="1"/>
</dbReference>
<sequence length="295" mass="32061">MRNASLPYWLSAPALTFYALCVAAPLAATFLLSLNGYQDGIGVLPVLGLGNYAQILSDPYFHLIFGRTFVLALAVTALCILLGAPEAYILYRMEAPWRGLFLTIILGPLLIAVVVRTLGWALLFGSHGAISQTLQMLELADRPISLMYTMTGMVIALVHVLVPFVVIAVWASLQRLDRNIELAGESLGASQLTILRRLVLPQVIPAIVSGSIIVFSLAATAFATPSIIGGRRLKVVATLVYDEFLTTLNWPLGAAIAVLMLIANIALILTYSRLMERRRVERQKAVSVAFQEKVA</sequence>
<evidence type="ECO:0000256" key="4">
    <source>
        <dbReference type="ARBA" id="ARBA00022475"/>
    </source>
</evidence>
<accession>A0ABY5MV15</accession>
<dbReference type="InterPro" id="IPR000515">
    <property type="entry name" value="MetI-like"/>
</dbReference>
<dbReference type="InterPro" id="IPR035906">
    <property type="entry name" value="MetI-like_sf"/>
</dbReference>
<dbReference type="SUPFAM" id="SSF161098">
    <property type="entry name" value="MetI-like"/>
    <property type="match status" value="1"/>
</dbReference>
<evidence type="ECO:0000256" key="2">
    <source>
        <dbReference type="ARBA" id="ARBA00007069"/>
    </source>
</evidence>
<keyword evidence="10" id="KW-0614">Plasmid</keyword>
<feature type="transmembrane region" description="Helical" evidence="8">
    <location>
        <begin position="203"/>
        <end position="228"/>
    </location>
</feature>
<evidence type="ECO:0000256" key="7">
    <source>
        <dbReference type="ARBA" id="ARBA00023136"/>
    </source>
</evidence>
<keyword evidence="4" id="KW-1003">Cell membrane</keyword>
<dbReference type="Pfam" id="PF00528">
    <property type="entry name" value="BPD_transp_1"/>
    <property type="match status" value="1"/>
</dbReference>
<feature type="transmembrane region" description="Helical" evidence="8">
    <location>
        <begin position="100"/>
        <end position="124"/>
    </location>
</feature>
<feature type="transmembrane region" description="Helical" evidence="8">
    <location>
        <begin position="15"/>
        <end position="34"/>
    </location>
</feature>
<feature type="transmembrane region" description="Helical" evidence="8">
    <location>
        <begin position="248"/>
        <end position="269"/>
    </location>
</feature>
<dbReference type="PANTHER" id="PTHR42929">
    <property type="entry name" value="INNER MEMBRANE ABC TRANSPORTER PERMEASE PROTEIN YDCU-RELATED-RELATED"/>
    <property type="match status" value="1"/>
</dbReference>
<feature type="domain" description="ABC transmembrane type-1" evidence="9">
    <location>
        <begin position="65"/>
        <end position="271"/>
    </location>
</feature>
<keyword evidence="5 8" id="KW-0812">Transmembrane</keyword>
<protein>
    <submittedName>
        <fullName evidence="10">Spermidine/putrescine transport system permease protein PotB</fullName>
    </submittedName>
</protein>
<comment type="subcellular location">
    <subcellularLocation>
        <location evidence="1 8">Cell membrane</location>
        <topology evidence="1 8">Multi-pass membrane protein</topology>
    </subcellularLocation>
</comment>
<keyword evidence="6 8" id="KW-1133">Transmembrane helix</keyword>
<evidence type="ECO:0000256" key="1">
    <source>
        <dbReference type="ARBA" id="ARBA00004651"/>
    </source>
</evidence>
<feature type="transmembrane region" description="Helical" evidence="8">
    <location>
        <begin position="69"/>
        <end position="91"/>
    </location>
</feature>
<keyword evidence="7 8" id="KW-0472">Membrane</keyword>
<dbReference type="Gene3D" id="1.10.3720.10">
    <property type="entry name" value="MetI-like"/>
    <property type="match status" value="1"/>
</dbReference>
<dbReference type="Proteomes" id="UP001342418">
    <property type="component" value="Plasmid p1536_1"/>
</dbReference>
<evidence type="ECO:0000256" key="3">
    <source>
        <dbReference type="ARBA" id="ARBA00022448"/>
    </source>
</evidence>
<dbReference type="CDD" id="cd06261">
    <property type="entry name" value="TM_PBP2"/>
    <property type="match status" value="1"/>
</dbReference>